<keyword evidence="2" id="KW-1185">Reference proteome</keyword>
<evidence type="ECO:0000313" key="1">
    <source>
        <dbReference type="EMBL" id="MDO2409546.1"/>
    </source>
</evidence>
<dbReference type="Proteomes" id="UP001171111">
    <property type="component" value="Unassembled WGS sequence"/>
</dbReference>
<accession>A0ABT8T752</accession>
<dbReference type="EMBL" id="JAULJQ010000006">
    <property type="protein sequence ID" value="MDO2409546.1"/>
    <property type="molecule type" value="Genomic_DNA"/>
</dbReference>
<dbReference type="RefSeq" id="WP_302244388.1">
    <property type="nucleotide sequence ID" value="NZ_JAULJQ010000006.1"/>
</dbReference>
<organism evidence="1 2">
    <name type="scientific">Campylobacter magnus</name>
    <dbReference type="NCBI Taxonomy" id="3026462"/>
    <lineage>
        <taxon>Bacteria</taxon>
        <taxon>Pseudomonadati</taxon>
        <taxon>Campylobacterota</taxon>
        <taxon>Epsilonproteobacteria</taxon>
        <taxon>Campylobacterales</taxon>
        <taxon>Campylobacteraceae</taxon>
        <taxon>Campylobacter</taxon>
    </lineage>
</organism>
<name>A0ABT8T752_9BACT</name>
<dbReference type="InterPro" id="IPR011049">
    <property type="entry name" value="Serralysin-like_metalloprot_C"/>
</dbReference>
<gene>
    <name evidence="1" type="ORF">Q2362_05470</name>
</gene>
<dbReference type="SUPFAM" id="SSF51120">
    <property type="entry name" value="beta-Roll"/>
    <property type="match status" value="1"/>
</dbReference>
<evidence type="ECO:0000313" key="2">
    <source>
        <dbReference type="Proteomes" id="UP001171111"/>
    </source>
</evidence>
<protein>
    <submittedName>
        <fullName evidence="1">DUF4214 domain-containing protein</fullName>
    </submittedName>
</protein>
<comment type="caution">
    <text evidence="1">The sequence shown here is derived from an EMBL/GenBank/DDBJ whole genome shotgun (WGS) entry which is preliminary data.</text>
</comment>
<proteinExistence type="predicted"/>
<reference evidence="1 2" key="1">
    <citation type="submission" date="2023-06" db="EMBL/GenBank/DDBJ databases">
        <title>Campylobacter magnum sp. nov., isolated from cecal contents of domestic pigs (Sus scrofa domesticus).</title>
        <authorList>
            <person name="Papic B."/>
            <person name="Gruntar I."/>
        </authorList>
    </citation>
    <scope>NUCLEOTIDE SEQUENCE [LARGE SCALE GENOMIC DNA]</scope>
    <source>
        <strain evidence="2">34484-21</strain>
    </source>
</reference>
<feature type="non-terminal residue" evidence="1">
    <location>
        <position position="1"/>
    </location>
</feature>
<sequence length="1406" mass="143800">EDKALASAWVESLYNNLAGRASDAEGLDFWTNAIVSFTMTPAQVAASFAAALALQGNTTEDGQNFAAKLGVADNFTANFKDFNSLVTANEKAEQLKNLVTMMNGVNKDSQVDQYTQEITKITDEYQKIAAVQFTAADDDNLGIDPETGESNLKGAANFTGTYNLTDAAKGTIQSSDSATGTEAYLTDTLTINVTGYDKTTHDTFDLGELPSTSSIEKLVINNGAATVSGSISGDFEYINVNGTGSFDITASAPDAETGLKDVSLNSAAKTDNTFTATNTKVASFKSAAGNDTITLGEVSKSLNTGAGDDTVSAILGKNATADLGAGDDTFNGTLGEAAKLNAGAGDDTLTVSGTTNYKMGKDGAYVLDKNKNPIVNASIEIDGGTGTDTLDLSTLAIDNSIAGNGLGIKSIRGIENIKIGTEATLTASAISGQKIELSSDAVNSVLTLKADNGVDLSKISKAANDTVDINVNSVKSGNVNLSVANTSANTIKETVTLAKDANKVSVKSFEKSYDKIAIDGVAVTNVDGTTQLFYHNASSGKATGFNANSVAQDTIYFVNLKDTVSKTSINNLLKDANKFADAMVGKSFYIVATDSTEVPAEANIEAAKGQGKNSTAKIYKVEVGKDGKVGKVDQMATVNVADKAQLSAVDFGANTPATSETVDTKDLPVTGGELDISTVKMSENKAYVVDLSTNPDVANITSVKLPADISATELTIVGSTTAKPAGAVAVSVPANAVITKLTLGSTADTTTQYNVTVAAGAKINEIVTNNADNNIDISAVAPENAPTIIDAGQGIDTLVIANNAAVNLTTMKNIENLQYSGTKLNADAIMTNAESGITKLTVENTSGEDGKALEIVAGANTQIDLSSLVQKAGTTNKAALEITGFKTSTGSTQAQSVKLTNTTAESSFAETVKLDTATGITVTNIGTGDKLSAKAFGTEVDGAFKKGTTLADKEAFYTTAATAAEADTAADTAAKAFSTVNGQAILAVNVGNEARIYAVTGAAEKKGTYKLVAIVDNKIDENDAVTKAVATPGSEADTTITFAAPGISQGVFKYSANTINLATGQYGSGSTADKFATPLTKADSISINDVSGTLKITDSASTSEGVVNVFAQSGANISTSDYANIKTYVGGYANEDGSIVVSNDEVEVDANIVKTDKTAIVNTKGLVTVKATVALGTNLKLDLGGEGVDAQVKVTDGIKLGASSTPTKVADYFLNAASGDTIEFKVDRKGGGADADADKLIATTGKDIISLVASFTDASGATIDLGADEVADVLDATNVSGATSDTLPKLLTVENAKAGDTIKLTVKDAQATLGSQTAKNASGTDLKTAIKAFLTATKGAATDNANKVYLVNVTDTSGNEDTGTYLYYSKAGGESIATGDQIVKLVGTTGLTSVTTDGTTASIVLA</sequence>